<organism evidence="1 2">
    <name type="scientific">Phaeobacter gallaeciensis</name>
    <dbReference type="NCBI Taxonomy" id="60890"/>
    <lineage>
        <taxon>Bacteria</taxon>
        <taxon>Pseudomonadati</taxon>
        <taxon>Pseudomonadota</taxon>
        <taxon>Alphaproteobacteria</taxon>
        <taxon>Rhodobacterales</taxon>
        <taxon>Roseobacteraceae</taxon>
        <taxon>Phaeobacter</taxon>
    </lineage>
</organism>
<dbReference type="AlphaFoldDB" id="A0ABD4X480"/>
<reference evidence="1 2" key="1">
    <citation type="submission" date="2023-02" db="EMBL/GenBank/DDBJ databases">
        <title>Population genomics of bacteria associated with diatom.</title>
        <authorList>
            <person name="Xie J."/>
            <person name="Wang H."/>
        </authorList>
    </citation>
    <scope>NUCLEOTIDE SEQUENCE [LARGE SCALE GENOMIC DNA]</scope>
    <source>
        <strain evidence="1 2">PT47_8</strain>
    </source>
</reference>
<evidence type="ECO:0008006" key="3">
    <source>
        <dbReference type="Google" id="ProtNLM"/>
    </source>
</evidence>
<comment type="caution">
    <text evidence="1">The sequence shown here is derived from an EMBL/GenBank/DDBJ whole genome shotgun (WGS) entry which is preliminary data.</text>
</comment>
<protein>
    <recommendedName>
        <fullName evidence="3">Pilus assembly protein PilP</fullName>
    </recommendedName>
</protein>
<name>A0ABD4X480_9RHOB</name>
<dbReference type="EMBL" id="JARCJK010000001">
    <property type="protein sequence ID" value="MDE4164196.1"/>
    <property type="molecule type" value="Genomic_DNA"/>
</dbReference>
<evidence type="ECO:0000313" key="2">
    <source>
        <dbReference type="Proteomes" id="UP001218364"/>
    </source>
</evidence>
<dbReference type="RefSeq" id="WP_274839329.1">
    <property type="nucleotide sequence ID" value="NZ_JARCJF010000001.1"/>
</dbReference>
<accession>A0ABD4X480</accession>
<evidence type="ECO:0000313" key="1">
    <source>
        <dbReference type="EMBL" id="MDE4164196.1"/>
    </source>
</evidence>
<gene>
    <name evidence="1" type="ORF">PXK24_00710</name>
</gene>
<dbReference type="Proteomes" id="UP001218364">
    <property type="component" value="Unassembled WGS sequence"/>
</dbReference>
<proteinExistence type="predicted"/>
<sequence length="88" mass="9349">MTKTRTSTPPQVAATATQHVEAPEGRIALLGIFGSEDNLSALVQFPGGRTRKVTTGQRLGRSEIIAIDKRGLLIRSGNTTVQMTMPGS</sequence>